<keyword evidence="2" id="KW-1185">Reference proteome</keyword>
<name>A0A8H6KIH1_9PEZI</name>
<dbReference type="EMBL" id="WIGO01000076">
    <property type="protein sequence ID" value="KAF6831853.1"/>
    <property type="molecule type" value="Genomic_DNA"/>
</dbReference>
<evidence type="ECO:0000313" key="2">
    <source>
        <dbReference type="Proteomes" id="UP000654918"/>
    </source>
</evidence>
<protein>
    <submittedName>
        <fullName evidence="1">Uncharacterized protein</fullName>
    </submittedName>
</protein>
<dbReference type="AlphaFoldDB" id="A0A8H6KIH1"/>
<organism evidence="1 2">
    <name type="scientific">Colletotrichum plurivorum</name>
    <dbReference type="NCBI Taxonomy" id="2175906"/>
    <lineage>
        <taxon>Eukaryota</taxon>
        <taxon>Fungi</taxon>
        <taxon>Dikarya</taxon>
        <taxon>Ascomycota</taxon>
        <taxon>Pezizomycotina</taxon>
        <taxon>Sordariomycetes</taxon>
        <taxon>Hypocreomycetidae</taxon>
        <taxon>Glomerellales</taxon>
        <taxon>Glomerellaceae</taxon>
        <taxon>Colletotrichum</taxon>
        <taxon>Colletotrichum orchidearum species complex</taxon>
    </lineage>
</organism>
<reference evidence="1" key="1">
    <citation type="journal article" date="2020" name="Phytopathology">
        <title>Genome Sequence Resources of Colletotrichum truncatum, C. plurivorum, C. musicola, and C. sojae: Four Species Pathogenic to Soybean (Glycine max).</title>
        <authorList>
            <person name="Rogerio F."/>
            <person name="Boufleur T.R."/>
            <person name="Ciampi-Guillardi M."/>
            <person name="Sukno S.A."/>
            <person name="Thon M.R."/>
            <person name="Massola Junior N.S."/>
            <person name="Baroncelli R."/>
        </authorList>
    </citation>
    <scope>NUCLEOTIDE SEQUENCE</scope>
    <source>
        <strain evidence="1">LFN00145</strain>
    </source>
</reference>
<proteinExistence type="predicted"/>
<accession>A0A8H6KIH1</accession>
<evidence type="ECO:0000313" key="1">
    <source>
        <dbReference type="EMBL" id="KAF6831853.1"/>
    </source>
</evidence>
<gene>
    <name evidence="1" type="ORF">CPLU01_06502</name>
</gene>
<dbReference type="Proteomes" id="UP000654918">
    <property type="component" value="Unassembled WGS sequence"/>
</dbReference>
<comment type="caution">
    <text evidence="1">The sequence shown here is derived from an EMBL/GenBank/DDBJ whole genome shotgun (WGS) entry which is preliminary data.</text>
</comment>
<sequence>MTAWSNLDPHRPVPQNIPDHPLINSPPADRCYLQAPYRVRVRVRSCSAWAGILVRRPFLPRLAKQPALVYIVVLASFRNRPALLCASSPAALRPPPLAAISLVLTIPCFARLATPRDGRNGPVIDPSLKDNIFTMARPDFDCNRKASADLGFLPNEAAAGRSRISSRQPAPPNAAVAFAMGLEAVLEARLWNSKALDGSNQVNGSVVGAGFASKH</sequence>